<dbReference type="InterPro" id="IPR003607">
    <property type="entry name" value="HD/PDEase_dom"/>
</dbReference>
<comment type="caution">
    <text evidence="2">The sequence shown here is derived from an EMBL/GenBank/DDBJ whole genome shotgun (WGS) entry which is preliminary data.</text>
</comment>
<dbReference type="SUPFAM" id="SSF109604">
    <property type="entry name" value="HD-domain/PDEase-like"/>
    <property type="match status" value="1"/>
</dbReference>
<sequence length="251" mass="27827">MRALKQCQQAEAFVKQRIQHHDSSHDWWHIHRVRNMALKLAAAENLSAEERHLAELAALVHDVADHKYSTSPLEDRRQLASFLADQLGLTQQEQEVVLYVTDNVGFKEGLPSSCAGNEKDSSAPGSNALGSSGAAGSDGAEAALQQRVLAVVQDSDRLDAIGAIGIARCLTFGGSFNRVLHDPAIPPRTHLTQQQYTDKAAQQTTLNHFHEKLFKLKDLMRTAAGRAVAESRHKYMQEFVERFHAEWEAAQ</sequence>
<name>A0A9D4TWG8_CHLVU</name>
<dbReference type="CDD" id="cd00077">
    <property type="entry name" value="HDc"/>
    <property type="match status" value="1"/>
</dbReference>
<feature type="region of interest" description="Disordered" evidence="1">
    <location>
        <begin position="111"/>
        <end position="136"/>
    </location>
</feature>
<protein>
    <recommendedName>
        <fullName evidence="4">HD/PDEase domain-containing protein</fullName>
    </recommendedName>
</protein>
<keyword evidence="3" id="KW-1185">Reference proteome</keyword>
<reference evidence="2" key="1">
    <citation type="journal article" date="2019" name="Plant J.">
        <title>Chlorella vulgaris genome assembly and annotation reveals the molecular basis for metabolic acclimation to high light conditions.</title>
        <authorList>
            <person name="Cecchin M."/>
            <person name="Marcolungo L."/>
            <person name="Rossato M."/>
            <person name="Girolomoni L."/>
            <person name="Cosentino E."/>
            <person name="Cuine S."/>
            <person name="Li-Beisson Y."/>
            <person name="Delledonne M."/>
            <person name="Ballottari M."/>
        </authorList>
    </citation>
    <scope>NUCLEOTIDE SEQUENCE</scope>
    <source>
        <strain evidence="2">211/11P</strain>
    </source>
</reference>
<gene>
    <name evidence="2" type="ORF">D9Q98_002334</name>
</gene>
<evidence type="ECO:0000313" key="2">
    <source>
        <dbReference type="EMBL" id="KAI3436281.1"/>
    </source>
</evidence>
<dbReference type="Gene3D" id="1.20.58.1910">
    <property type="match status" value="1"/>
</dbReference>
<proteinExistence type="predicted"/>
<dbReference type="PANTHER" id="PTHR33594:SF1">
    <property type="entry name" value="HD_PDEASE DOMAIN-CONTAINING PROTEIN"/>
    <property type="match status" value="1"/>
</dbReference>
<organism evidence="2 3">
    <name type="scientific">Chlorella vulgaris</name>
    <name type="common">Green alga</name>
    <dbReference type="NCBI Taxonomy" id="3077"/>
    <lineage>
        <taxon>Eukaryota</taxon>
        <taxon>Viridiplantae</taxon>
        <taxon>Chlorophyta</taxon>
        <taxon>core chlorophytes</taxon>
        <taxon>Trebouxiophyceae</taxon>
        <taxon>Chlorellales</taxon>
        <taxon>Chlorellaceae</taxon>
        <taxon>Chlorella clade</taxon>
        <taxon>Chlorella</taxon>
    </lineage>
</organism>
<dbReference type="Proteomes" id="UP001055712">
    <property type="component" value="Unassembled WGS sequence"/>
</dbReference>
<dbReference type="AlphaFoldDB" id="A0A9D4TWG8"/>
<evidence type="ECO:0008006" key="4">
    <source>
        <dbReference type="Google" id="ProtNLM"/>
    </source>
</evidence>
<dbReference type="EMBL" id="SIDB01000002">
    <property type="protein sequence ID" value="KAI3436281.1"/>
    <property type="molecule type" value="Genomic_DNA"/>
</dbReference>
<evidence type="ECO:0000313" key="3">
    <source>
        <dbReference type="Proteomes" id="UP001055712"/>
    </source>
</evidence>
<dbReference type="OrthoDB" id="16547at2759"/>
<feature type="compositionally biased region" description="Low complexity" evidence="1">
    <location>
        <begin position="122"/>
        <end position="136"/>
    </location>
</feature>
<evidence type="ECO:0000256" key="1">
    <source>
        <dbReference type="SAM" id="MobiDB-lite"/>
    </source>
</evidence>
<reference evidence="2" key="2">
    <citation type="submission" date="2020-11" db="EMBL/GenBank/DDBJ databases">
        <authorList>
            <person name="Cecchin M."/>
            <person name="Marcolungo L."/>
            <person name="Rossato M."/>
            <person name="Girolomoni L."/>
            <person name="Cosentino E."/>
            <person name="Cuine S."/>
            <person name="Li-Beisson Y."/>
            <person name="Delledonne M."/>
            <person name="Ballottari M."/>
        </authorList>
    </citation>
    <scope>NUCLEOTIDE SEQUENCE</scope>
    <source>
        <strain evidence="2">211/11P</strain>
        <tissue evidence="2">Whole cell</tissue>
    </source>
</reference>
<dbReference type="PANTHER" id="PTHR33594">
    <property type="entry name" value="SUPERFAMILY HYDROLASE, PUTATIVE (AFU_ORTHOLOGUE AFUA_1G03035)-RELATED"/>
    <property type="match status" value="1"/>
</dbReference>
<dbReference type="Gene3D" id="1.10.472.50">
    <property type="entry name" value="HD-domain/PDEase-like"/>
    <property type="match status" value="1"/>
</dbReference>
<accession>A0A9D4TWG8</accession>